<gene>
    <name evidence="2" type="ORF">AOB60_23510</name>
</gene>
<dbReference type="AlphaFoldDB" id="A0A2N8P8J1"/>
<comment type="caution">
    <text evidence="2">The sequence shown here is derived from an EMBL/GenBank/DDBJ whole genome shotgun (WGS) entry which is preliminary data.</text>
</comment>
<keyword evidence="3" id="KW-1185">Reference proteome</keyword>
<name>A0A2N8P8J1_STRNR</name>
<dbReference type="Proteomes" id="UP000236047">
    <property type="component" value="Unassembled WGS sequence"/>
</dbReference>
<feature type="region of interest" description="Disordered" evidence="1">
    <location>
        <begin position="42"/>
        <end position="68"/>
    </location>
</feature>
<dbReference type="EMBL" id="LJSN01000003">
    <property type="protein sequence ID" value="PNE37312.1"/>
    <property type="molecule type" value="Genomic_DNA"/>
</dbReference>
<accession>A0A2N8P8J1</accession>
<organism evidence="2 3">
    <name type="scientific">Streptomyces noursei</name>
    <name type="common">Streptomyces albulus</name>
    <dbReference type="NCBI Taxonomy" id="1971"/>
    <lineage>
        <taxon>Bacteria</taxon>
        <taxon>Bacillati</taxon>
        <taxon>Actinomycetota</taxon>
        <taxon>Actinomycetes</taxon>
        <taxon>Kitasatosporales</taxon>
        <taxon>Streptomycetaceae</taxon>
        <taxon>Streptomyces</taxon>
    </lineage>
</organism>
<feature type="compositionally biased region" description="Polar residues" evidence="1">
    <location>
        <begin position="46"/>
        <end position="60"/>
    </location>
</feature>
<evidence type="ECO:0000313" key="2">
    <source>
        <dbReference type="EMBL" id="PNE37312.1"/>
    </source>
</evidence>
<protein>
    <submittedName>
        <fullName evidence="2">Uncharacterized protein</fullName>
    </submittedName>
</protein>
<proteinExistence type="predicted"/>
<sequence>MAVDRLHPAVMARGTPLAACALGPARPGDLVGPCVPSCPQGPMRDASQSVRVPLQPSATASKRPHSWEPADVTHALDALCVSTPGLEAEVDQRVVHRAARRLRHFYERLAPVVGDREAALAVLAATDLLFHPVYFDGENSSSGQYLLSRFTTALLGLDEEADDGE</sequence>
<evidence type="ECO:0000256" key="1">
    <source>
        <dbReference type="SAM" id="MobiDB-lite"/>
    </source>
</evidence>
<reference evidence="3" key="1">
    <citation type="submission" date="2015-09" db="EMBL/GenBank/DDBJ databases">
        <authorList>
            <person name="Graham D.E."/>
            <person name="Mahan K.M."/>
            <person name="Klingeman D.M."/>
            <person name="Fida T."/>
            <person name="Giannone R.J."/>
            <person name="Hettich R.L."/>
            <person name="Parry R.J."/>
            <person name="Spain J.C."/>
        </authorList>
    </citation>
    <scope>NUCLEOTIDE SEQUENCE [LARGE SCALE GENOMIC DNA]</scope>
    <source>
        <strain evidence="3">JCM 4701</strain>
    </source>
</reference>
<evidence type="ECO:0000313" key="3">
    <source>
        <dbReference type="Proteomes" id="UP000236047"/>
    </source>
</evidence>